<keyword evidence="3" id="KW-1185">Reference proteome</keyword>
<dbReference type="InterPro" id="IPR033390">
    <property type="entry name" value="Rv2179c-like"/>
</dbReference>
<name>A0A2T6AZ48_9RHOB</name>
<feature type="domain" description="3'-5' exoribonuclease Rv2179c-like" evidence="1">
    <location>
        <begin position="5"/>
        <end position="171"/>
    </location>
</feature>
<dbReference type="Gene3D" id="3.30.420.10">
    <property type="entry name" value="Ribonuclease H-like superfamily/Ribonuclease H"/>
    <property type="match status" value="1"/>
</dbReference>
<comment type="caution">
    <text evidence="2">The sequence shown here is derived from an EMBL/GenBank/DDBJ whole genome shotgun (WGS) entry which is preliminary data.</text>
</comment>
<dbReference type="InterPro" id="IPR036397">
    <property type="entry name" value="RNaseH_sf"/>
</dbReference>
<dbReference type="SUPFAM" id="SSF53098">
    <property type="entry name" value="Ribonuclease H-like"/>
    <property type="match status" value="1"/>
</dbReference>
<evidence type="ECO:0000313" key="2">
    <source>
        <dbReference type="EMBL" id="PTX49085.1"/>
    </source>
</evidence>
<proteinExistence type="predicted"/>
<accession>A0A2T6AZ48</accession>
<dbReference type="Proteomes" id="UP000244224">
    <property type="component" value="Unassembled WGS sequence"/>
</dbReference>
<evidence type="ECO:0000259" key="1">
    <source>
        <dbReference type="Pfam" id="PF16473"/>
    </source>
</evidence>
<organism evidence="2 3">
    <name type="scientific">Gemmobacter caeni</name>
    <dbReference type="NCBI Taxonomy" id="589035"/>
    <lineage>
        <taxon>Bacteria</taxon>
        <taxon>Pseudomonadati</taxon>
        <taxon>Pseudomonadota</taxon>
        <taxon>Alphaproteobacteria</taxon>
        <taxon>Rhodobacterales</taxon>
        <taxon>Paracoccaceae</taxon>
        <taxon>Gemmobacter</taxon>
    </lineage>
</organism>
<reference evidence="2 3" key="1">
    <citation type="submission" date="2018-04" db="EMBL/GenBank/DDBJ databases">
        <title>Genomic Encyclopedia of Archaeal and Bacterial Type Strains, Phase II (KMG-II): from individual species to whole genera.</title>
        <authorList>
            <person name="Goeker M."/>
        </authorList>
    </citation>
    <scope>NUCLEOTIDE SEQUENCE [LARGE SCALE GENOMIC DNA]</scope>
    <source>
        <strain evidence="2 3">DSM 21823</strain>
    </source>
</reference>
<protein>
    <submittedName>
        <fullName evidence="2">Uncharacterized protein DUF5051</fullName>
    </submittedName>
</protein>
<dbReference type="InterPro" id="IPR012337">
    <property type="entry name" value="RNaseH-like_sf"/>
</dbReference>
<evidence type="ECO:0000313" key="3">
    <source>
        <dbReference type="Proteomes" id="UP000244224"/>
    </source>
</evidence>
<gene>
    <name evidence="2" type="ORF">C8N34_108195</name>
</gene>
<dbReference type="EMBL" id="QBKP01000008">
    <property type="protein sequence ID" value="PTX49085.1"/>
    <property type="molecule type" value="Genomic_DNA"/>
</dbReference>
<dbReference type="AlphaFoldDB" id="A0A2T6AZ48"/>
<dbReference type="OrthoDB" id="256590at2"/>
<sequence>MTASSIMLDLETLGTKPGCIVLTLGAVRFDPETGEIKSRFYRKINFKQSVLLGLKCDPTTYAWWQRQAEEVRKEAFGGTDDPKDVAVSFAKWAHEGGAPSHWWSQGMDFDYPILEAMYRATNGQVPWKFWEKRDTRTAYAVASFEPKSVVRDGSHHNALDDCIHQVACLHAAFTKLGIAKPPVVPDDLEEDIEL</sequence>
<dbReference type="RefSeq" id="WP_145693614.1">
    <property type="nucleotide sequence ID" value="NZ_QBKP01000008.1"/>
</dbReference>
<dbReference type="Pfam" id="PF16473">
    <property type="entry name" value="Rv2179c-like"/>
    <property type="match status" value="1"/>
</dbReference>
<dbReference type="GO" id="GO:0003676">
    <property type="term" value="F:nucleic acid binding"/>
    <property type="evidence" value="ECO:0007669"/>
    <property type="project" value="InterPro"/>
</dbReference>